<accession>A0A839UKK3</accession>
<comment type="pathway">
    <text evidence="1 6">Carbohydrate biosynthesis; dTDP-L-rhamnose biosynthesis.</text>
</comment>
<dbReference type="NCBIfam" id="TIGR01214">
    <property type="entry name" value="rmlD"/>
    <property type="match status" value="1"/>
</dbReference>
<keyword evidence="6" id="KW-0521">NADP</keyword>
<reference evidence="8 9" key="1">
    <citation type="submission" date="2020-08" db="EMBL/GenBank/DDBJ databases">
        <title>Genomic Encyclopedia of Type Strains, Phase III (KMG-III): the genomes of soil and plant-associated and newly described type strains.</title>
        <authorList>
            <person name="Whitman W."/>
        </authorList>
    </citation>
    <scope>NUCLEOTIDE SEQUENCE [LARGE SCALE GENOMIC DNA]</scope>
    <source>
        <strain evidence="8 9">CECT 8571</strain>
    </source>
</reference>
<sequence length="313" mass="34620">MDSIQSCQKAKPTVLVVGSNGQLAKALFRNCPQRFAIECWGRADVDVFNIAMLKKRIAKLNPKVLINAAAYTAVDLAEADAQAAFDLNAIAVENLASIARDQSIAFIHVSTDFVFDGKSSLPYRPESATNPLSVYGESKLEGELAVSKLEPQQAVVVRTAWVYSMEGKNFLTTMLRIMQERDSLSVVCDQIGTPTSADSLARVLFHIAARLISEKESPRGVELHHWTDAGVASWYDFAKAIEAIAVQLGLLKSSIDIKPIATEDYPTPAKRPAYSVLDKSKTVERFGLVQSHWQEELKKCLMEMVRLKMENSR</sequence>
<comment type="cofactor">
    <cofactor evidence="6">
        <name>Mg(2+)</name>
        <dbReference type="ChEBI" id="CHEBI:18420"/>
    </cofactor>
    <text evidence="6">Binds 1 Mg(2+) ion per monomer.</text>
</comment>
<keyword evidence="6 8" id="KW-0560">Oxidoreductase</keyword>
<evidence type="ECO:0000256" key="1">
    <source>
        <dbReference type="ARBA" id="ARBA00004781"/>
    </source>
</evidence>
<dbReference type="CDD" id="cd05254">
    <property type="entry name" value="dTDP_HR_like_SDR_e"/>
    <property type="match status" value="1"/>
</dbReference>
<evidence type="ECO:0000313" key="8">
    <source>
        <dbReference type="EMBL" id="MBB3168372.1"/>
    </source>
</evidence>
<dbReference type="PANTHER" id="PTHR10491">
    <property type="entry name" value="DTDP-4-DEHYDRORHAMNOSE REDUCTASE"/>
    <property type="match status" value="1"/>
</dbReference>
<organism evidence="8 9">
    <name type="scientific">Simiduia aestuariiviva</name>
    <dbReference type="NCBI Taxonomy" id="1510459"/>
    <lineage>
        <taxon>Bacteria</taxon>
        <taxon>Pseudomonadati</taxon>
        <taxon>Pseudomonadota</taxon>
        <taxon>Gammaproteobacteria</taxon>
        <taxon>Cellvibrionales</taxon>
        <taxon>Cellvibrionaceae</taxon>
        <taxon>Simiduia</taxon>
    </lineage>
</organism>
<dbReference type="SUPFAM" id="SSF51735">
    <property type="entry name" value="NAD(P)-binding Rossmann-fold domains"/>
    <property type="match status" value="1"/>
</dbReference>
<dbReference type="UniPathway" id="UPA00281"/>
<dbReference type="Pfam" id="PF04321">
    <property type="entry name" value="RmlD_sub_bind"/>
    <property type="match status" value="1"/>
</dbReference>
<name>A0A839UKK3_9GAMM</name>
<keyword evidence="9" id="KW-1185">Reference proteome</keyword>
<evidence type="ECO:0000256" key="3">
    <source>
        <dbReference type="ARBA" id="ARBA00012929"/>
    </source>
</evidence>
<dbReference type="UniPathway" id="UPA00124"/>
<dbReference type="InterPro" id="IPR036291">
    <property type="entry name" value="NAD(P)-bd_dom_sf"/>
</dbReference>
<evidence type="ECO:0000313" key="9">
    <source>
        <dbReference type="Proteomes" id="UP000559987"/>
    </source>
</evidence>
<evidence type="ECO:0000259" key="7">
    <source>
        <dbReference type="Pfam" id="PF04321"/>
    </source>
</evidence>
<evidence type="ECO:0000256" key="2">
    <source>
        <dbReference type="ARBA" id="ARBA00010944"/>
    </source>
</evidence>
<dbReference type="InterPro" id="IPR005913">
    <property type="entry name" value="dTDP_dehydrorham_reduct"/>
</dbReference>
<evidence type="ECO:0000256" key="6">
    <source>
        <dbReference type="RuleBase" id="RU364082"/>
    </source>
</evidence>
<comment type="catalytic activity">
    <reaction evidence="5 6">
        <text>dTDP-beta-L-rhamnose + NADP(+) = dTDP-4-dehydro-beta-L-rhamnose + NADPH + H(+)</text>
        <dbReference type="Rhea" id="RHEA:21796"/>
        <dbReference type="ChEBI" id="CHEBI:15378"/>
        <dbReference type="ChEBI" id="CHEBI:57510"/>
        <dbReference type="ChEBI" id="CHEBI:57783"/>
        <dbReference type="ChEBI" id="CHEBI:58349"/>
        <dbReference type="ChEBI" id="CHEBI:62830"/>
        <dbReference type="EC" id="1.1.1.133"/>
    </reaction>
</comment>
<comment type="function">
    <text evidence="6">Catalyzes the reduction of dTDP-6-deoxy-L-lyxo-4-hexulose to yield dTDP-L-rhamnose.</text>
</comment>
<protein>
    <recommendedName>
        <fullName evidence="4 6">dTDP-4-dehydrorhamnose reductase</fullName>
        <ecNumber evidence="3 6">1.1.1.133</ecNumber>
    </recommendedName>
</protein>
<proteinExistence type="inferred from homology"/>
<evidence type="ECO:0000256" key="5">
    <source>
        <dbReference type="ARBA" id="ARBA00048200"/>
    </source>
</evidence>
<dbReference type="GO" id="GO:0009243">
    <property type="term" value="P:O antigen biosynthetic process"/>
    <property type="evidence" value="ECO:0007669"/>
    <property type="project" value="UniProtKB-UniPathway"/>
</dbReference>
<dbReference type="InterPro" id="IPR029903">
    <property type="entry name" value="RmlD-like-bd"/>
</dbReference>
<dbReference type="GO" id="GO:0019305">
    <property type="term" value="P:dTDP-rhamnose biosynthetic process"/>
    <property type="evidence" value="ECO:0007669"/>
    <property type="project" value="UniProtKB-UniPathway"/>
</dbReference>
<comment type="caution">
    <text evidence="8">The sequence shown here is derived from an EMBL/GenBank/DDBJ whole genome shotgun (WGS) entry which is preliminary data.</text>
</comment>
<dbReference type="Gene3D" id="3.40.50.720">
    <property type="entry name" value="NAD(P)-binding Rossmann-like Domain"/>
    <property type="match status" value="1"/>
</dbReference>
<dbReference type="GO" id="GO:0008831">
    <property type="term" value="F:dTDP-4-dehydrorhamnose reductase activity"/>
    <property type="evidence" value="ECO:0007669"/>
    <property type="project" value="UniProtKB-EC"/>
</dbReference>
<feature type="domain" description="RmlD-like substrate binding" evidence="7">
    <location>
        <begin position="13"/>
        <end position="304"/>
    </location>
</feature>
<dbReference type="GO" id="GO:0005829">
    <property type="term" value="C:cytosol"/>
    <property type="evidence" value="ECO:0007669"/>
    <property type="project" value="TreeGrafter"/>
</dbReference>
<dbReference type="Gene3D" id="3.90.25.10">
    <property type="entry name" value="UDP-galactose 4-epimerase, domain 1"/>
    <property type="match status" value="1"/>
</dbReference>
<evidence type="ECO:0000256" key="4">
    <source>
        <dbReference type="ARBA" id="ARBA00017099"/>
    </source>
</evidence>
<dbReference type="EMBL" id="JACHXZ010000002">
    <property type="protein sequence ID" value="MBB3168372.1"/>
    <property type="molecule type" value="Genomic_DNA"/>
</dbReference>
<dbReference type="Proteomes" id="UP000559987">
    <property type="component" value="Unassembled WGS sequence"/>
</dbReference>
<dbReference type="EC" id="1.1.1.133" evidence="3 6"/>
<dbReference type="RefSeq" id="WP_343048939.1">
    <property type="nucleotide sequence ID" value="NZ_JACHXZ010000002.1"/>
</dbReference>
<gene>
    <name evidence="8" type="ORF">FHS30_001556</name>
</gene>
<comment type="similarity">
    <text evidence="2 6">Belongs to the dTDP-4-dehydrorhamnose reductase family.</text>
</comment>
<dbReference type="PANTHER" id="PTHR10491:SF4">
    <property type="entry name" value="METHIONINE ADENOSYLTRANSFERASE 2 SUBUNIT BETA"/>
    <property type="match status" value="1"/>
</dbReference>
<dbReference type="AlphaFoldDB" id="A0A839UKK3"/>